<evidence type="ECO:0000256" key="1">
    <source>
        <dbReference type="ARBA" id="ARBA00004651"/>
    </source>
</evidence>
<feature type="transmembrane region" description="Helical" evidence="7">
    <location>
        <begin position="242"/>
        <end position="269"/>
    </location>
</feature>
<dbReference type="GO" id="GO:0005886">
    <property type="term" value="C:plasma membrane"/>
    <property type="evidence" value="ECO:0007669"/>
    <property type="project" value="UniProtKB-SubCell"/>
</dbReference>
<feature type="domain" description="ABC transmembrane type-1" evidence="9">
    <location>
        <begin position="122"/>
        <end position="314"/>
    </location>
</feature>
<evidence type="ECO:0000313" key="11">
    <source>
        <dbReference type="EMBL" id="SFG73476.1"/>
    </source>
</evidence>
<evidence type="ECO:0000313" key="12">
    <source>
        <dbReference type="Proteomes" id="UP000199052"/>
    </source>
</evidence>
<dbReference type="CDD" id="cd06261">
    <property type="entry name" value="TM_PBP2"/>
    <property type="match status" value="1"/>
</dbReference>
<dbReference type="InterPro" id="IPR025966">
    <property type="entry name" value="OppC_N"/>
</dbReference>
<reference evidence="10 13" key="2">
    <citation type="submission" date="2020-07" db="EMBL/GenBank/DDBJ databases">
        <title>Sequencing the genomes of 1000 actinobacteria strains.</title>
        <authorList>
            <person name="Klenk H.-P."/>
        </authorList>
    </citation>
    <scope>NUCLEOTIDE SEQUENCE [LARGE SCALE GENOMIC DNA]</scope>
    <source>
        <strain evidence="10 13">DSM 45117</strain>
    </source>
</reference>
<keyword evidence="6 7" id="KW-0472">Membrane</keyword>
<evidence type="ECO:0000256" key="7">
    <source>
        <dbReference type="RuleBase" id="RU363032"/>
    </source>
</evidence>
<dbReference type="InterPro" id="IPR050366">
    <property type="entry name" value="BP-dependent_transpt_permease"/>
</dbReference>
<dbReference type="Proteomes" id="UP000533017">
    <property type="component" value="Unassembled WGS sequence"/>
</dbReference>
<proteinExistence type="inferred from homology"/>
<dbReference type="RefSeq" id="WP_202818124.1">
    <property type="nucleotide sequence ID" value="NZ_FOOI01000008.1"/>
</dbReference>
<dbReference type="PANTHER" id="PTHR43386">
    <property type="entry name" value="OLIGOPEPTIDE TRANSPORT SYSTEM PERMEASE PROTEIN APPC"/>
    <property type="match status" value="1"/>
</dbReference>
<feature type="transmembrane region" description="Helical" evidence="7">
    <location>
        <begin position="124"/>
        <end position="149"/>
    </location>
</feature>
<dbReference type="EMBL" id="JACBZA010000001">
    <property type="protein sequence ID" value="NYH86487.1"/>
    <property type="molecule type" value="Genomic_DNA"/>
</dbReference>
<keyword evidence="4 7" id="KW-0812">Transmembrane</keyword>
<accession>A0A1I2UF34</accession>
<evidence type="ECO:0000256" key="4">
    <source>
        <dbReference type="ARBA" id="ARBA00022692"/>
    </source>
</evidence>
<organism evidence="11 12">
    <name type="scientific">Actinopolymorpha cephalotaxi</name>
    <dbReference type="NCBI Taxonomy" id="504797"/>
    <lineage>
        <taxon>Bacteria</taxon>
        <taxon>Bacillati</taxon>
        <taxon>Actinomycetota</taxon>
        <taxon>Actinomycetes</taxon>
        <taxon>Propionibacteriales</taxon>
        <taxon>Actinopolymorphaceae</taxon>
        <taxon>Actinopolymorpha</taxon>
    </lineage>
</organism>
<dbReference type="InterPro" id="IPR000515">
    <property type="entry name" value="MetI-like"/>
</dbReference>
<keyword evidence="5 7" id="KW-1133">Transmembrane helix</keyword>
<evidence type="ECO:0000256" key="6">
    <source>
        <dbReference type="ARBA" id="ARBA00023136"/>
    </source>
</evidence>
<feature type="transmembrane region" description="Helical" evidence="7">
    <location>
        <begin position="161"/>
        <end position="182"/>
    </location>
</feature>
<dbReference type="Proteomes" id="UP000199052">
    <property type="component" value="Unassembled WGS sequence"/>
</dbReference>
<dbReference type="Pfam" id="PF00528">
    <property type="entry name" value="BPD_transp_1"/>
    <property type="match status" value="1"/>
</dbReference>
<gene>
    <name evidence="10" type="ORF">FHR37_005338</name>
    <name evidence="11" type="ORF">SAMN05421678_10868</name>
</gene>
<dbReference type="EMBL" id="FOOI01000008">
    <property type="protein sequence ID" value="SFG73476.1"/>
    <property type="molecule type" value="Genomic_DNA"/>
</dbReference>
<keyword evidence="13" id="KW-1185">Reference proteome</keyword>
<evidence type="ECO:0000256" key="8">
    <source>
        <dbReference type="SAM" id="MobiDB-lite"/>
    </source>
</evidence>
<feature type="transmembrane region" description="Helical" evidence="7">
    <location>
        <begin position="47"/>
        <end position="70"/>
    </location>
</feature>
<keyword evidence="3" id="KW-1003">Cell membrane</keyword>
<dbReference type="InterPro" id="IPR035906">
    <property type="entry name" value="MetI-like_sf"/>
</dbReference>
<dbReference type="Pfam" id="PF12911">
    <property type="entry name" value="OppC_N"/>
    <property type="match status" value="1"/>
</dbReference>
<comment type="similarity">
    <text evidence="7">Belongs to the binding-protein-dependent transport system permease family.</text>
</comment>
<dbReference type="PANTHER" id="PTHR43386:SF1">
    <property type="entry name" value="D,D-DIPEPTIDE TRANSPORT SYSTEM PERMEASE PROTEIN DDPC-RELATED"/>
    <property type="match status" value="1"/>
</dbReference>
<dbReference type="GO" id="GO:0055085">
    <property type="term" value="P:transmembrane transport"/>
    <property type="evidence" value="ECO:0007669"/>
    <property type="project" value="InterPro"/>
</dbReference>
<dbReference type="STRING" id="504797.SAMN05421678_10868"/>
<comment type="subcellular location">
    <subcellularLocation>
        <location evidence="1 7">Cell membrane</location>
        <topology evidence="1 7">Multi-pass membrane protein</topology>
    </subcellularLocation>
</comment>
<protein>
    <submittedName>
        <fullName evidence="11">Peptide/nickel transport system permease protein</fullName>
    </submittedName>
</protein>
<dbReference type="Gene3D" id="1.10.3720.10">
    <property type="entry name" value="MetI-like"/>
    <property type="match status" value="1"/>
</dbReference>
<feature type="compositionally biased region" description="Gly residues" evidence="8">
    <location>
        <begin position="22"/>
        <end position="31"/>
    </location>
</feature>
<evidence type="ECO:0000256" key="2">
    <source>
        <dbReference type="ARBA" id="ARBA00022448"/>
    </source>
</evidence>
<sequence length="342" mass="35149">MSATVSTPPPASGPEPDAGAAAGAGRGTSRGHGGRVVRRRFTSNRAAVVAAAVVGLLVLVAILAPLLAALEGQDPTTFHDSLIDSGRGGVPLGSFGGISADHWLGVEPTTGRDLFARVVFGARVSLGVAIGATVLQVLIGVTVGLAAGVGGRLLDSLLGRFIDLILAFPGLVFSIALLAIVPSSFPRPVLLVVVLGVLGWAGVARIVRGQTLTLRETDYVAAARLAGVHPVRVARREILPGLAAPVLTYAALLLPGNVVAEAALSFLGIGVRPPTSSWGQMLSTATTWFRGDPTYVLIPAALLFVTVLAFTLAGDGLRTGLDPRATARVQGRRQRRGRERAS</sequence>
<evidence type="ECO:0000256" key="3">
    <source>
        <dbReference type="ARBA" id="ARBA00022475"/>
    </source>
</evidence>
<name>A0A1I2UF34_9ACTN</name>
<dbReference type="PROSITE" id="PS50928">
    <property type="entry name" value="ABC_TM1"/>
    <property type="match status" value="1"/>
</dbReference>
<dbReference type="AlphaFoldDB" id="A0A1I2UF34"/>
<evidence type="ECO:0000259" key="9">
    <source>
        <dbReference type="PROSITE" id="PS50928"/>
    </source>
</evidence>
<feature type="region of interest" description="Disordered" evidence="8">
    <location>
        <begin position="1"/>
        <end position="36"/>
    </location>
</feature>
<feature type="transmembrane region" description="Helical" evidence="7">
    <location>
        <begin position="295"/>
        <end position="314"/>
    </location>
</feature>
<dbReference type="SUPFAM" id="SSF161098">
    <property type="entry name" value="MetI-like"/>
    <property type="match status" value="1"/>
</dbReference>
<evidence type="ECO:0000256" key="5">
    <source>
        <dbReference type="ARBA" id="ARBA00022989"/>
    </source>
</evidence>
<evidence type="ECO:0000313" key="10">
    <source>
        <dbReference type="EMBL" id="NYH86487.1"/>
    </source>
</evidence>
<keyword evidence="2 7" id="KW-0813">Transport</keyword>
<feature type="transmembrane region" description="Helical" evidence="7">
    <location>
        <begin position="188"/>
        <end position="207"/>
    </location>
</feature>
<evidence type="ECO:0000313" key="13">
    <source>
        <dbReference type="Proteomes" id="UP000533017"/>
    </source>
</evidence>
<reference evidence="11 12" key="1">
    <citation type="submission" date="2016-10" db="EMBL/GenBank/DDBJ databases">
        <authorList>
            <person name="de Groot N.N."/>
        </authorList>
    </citation>
    <scope>NUCLEOTIDE SEQUENCE [LARGE SCALE GENOMIC DNA]</scope>
    <source>
        <strain evidence="11 12">CPCC 202808</strain>
    </source>
</reference>